<feature type="domain" description="GLUG" evidence="2">
    <location>
        <begin position="234"/>
        <end position="268"/>
    </location>
</feature>
<name>A0AAE3XNI3_9BACT</name>
<evidence type="ECO:0000259" key="2">
    <source>
        <dbReference type="Pfam" id="PF07581"/>
    </source>
</evidence>
<dbReference type="Gene3D" id="2.160.20.110">
    <property type="match status" value="2"/>
</dbReference>
<dbReference type="Proteomes" id="UP001185092">
    <property type="component" value="Unassembled WGS sequence"/>
</dbReference>
<dbReference type="InterPro" id="IPR026444">
    <property type="entry name" value="Secre_tail"/>
</dbReference>
<keyword evidence="5" id="KW-0378">Hydrolase</keyword>
<dbReference type="Pfam" id="PF18998">
    <property type="entry name" value="Flg_new_2"/>
    <property type="match status" value="1"/>
</dbReference>
<dbReference type="RefSeq" id="WP_309937804.1">
    <property type="nucleotide sequence ID" value="NZ_AP025305.1"/>
</dbReference>
<feature type="chain" id="PRO_5042215760" evidence="1">
    <location>
        <begin position="20"/>
        <end position="734"/>
    </location>
</feature>
<evidence type="ECO:0000256" key="1">
    <source>
        <dbReference type="SAM" id="SignalP"/>
    </source>
</evidence>
<dbReference type="AlphaFoldDB" id="A0AAE3XNI3"/>
<keyword evidence="5" id="KW-0255">Endonuclease</keyword>
<evidence type="ECO:0000259" key="3">
    <source>
        <dbReference type="Pfam" id="PF18962"/>
    </source>
</evidence>
<dbReference type="InterPro" id="IPR044060">
    <property type="entry name" value="Bacterial_rp_domain"/>
</dbReference>
<accession>A0AAE3XNI3</accession>
<feature type="domain" description="GLUG" evidence="2">
    <location>
        <begin position="158"/>
        <end position="180"/>
    </location>
</feature>
<comment type="caution">
    <text evidence="5">The sequence shown here is derived from an EMBL/GenBank/DDBJ whole genome shotgun (WGS) entry which is preliminary data.</text>
</comment>
<evidence type="ECO:0000313" key="5">
    <source>
        <dbReference type="EMBL" id="MDR6238324.1"/>
    </source>
</evidence>
<dbReference type="GO" id="GO:0004519">
    <property type="term" value="F:endonuclease activity"/>
    <property type="evidence" value="ECO:0007669"/>
    <property type="project" value="UniProtKB-KW"/>
</dbReference>
<reference evidence="5" key="1">
    <citation type="submission" date="2023-07" db="EMBL/GenBank/DDBJ databases">
        <title>Genomic Encyclopedia of Type Strains, Phase IV (KMG-IV): sequencing the most valuable type-strain genomes for metagenomic binning, comparative biology and taxonomic classification.</title>
        <authorList>
            <person name="Goeker M."/>
        </authorList>
    </citation>
    <scope>NUCLEOTIDE SEQUENCE</scope>
    <source>
        <strain evidence="5">DSM 26174</strain>
    </source>
</reference>
<evidence type="ECO:0000313" key="6">
    <source>
        <dbReference type="Proteomes" id="UP001185092"/>
    </source>
</evidence>
<feature type="domain" description="GLUG" evidence="2">
    <location>
        <begin position="208"/>
        <end position="233"/>
    </location>
</feature>
<dbReference type="InterPro" id="IPR011493">
    <property type="entry name" value="GLUG"/>
</dbReference>
<feature type="domain" description="Bacterial repeat" evidence="4">
    <location>
        <begin position="358"/>
        <end position="424"/>
    </location>
</feature>
<feature type="signal peptide" evidence="1">
    <location>
        <begin position="1"/>
        <end position="19"/>
    </location>
</feature>
<dbReference type="Pfam" id="PF07581">
    <property type="entry name" value="Glug"/>
    <property type="match status" value="3"/>
</dbReference>
<evidence type="ECO:0000259" key="4">
    <source>
        <dbReference type="Pfam" id="PF18998"/>
    </source>
</evidence>
<sequence>MKKIYLIVLVVMQAFYAFAQSRPDIGDGTESSPYQISTIEHLKWLSEGDEDSATNVNRLFAYYELMNDIDASETSTWNEGKGFTPIGNLFLPFGGVFEGNGFSINDVFINRPTNPDSSNAESDLERNEGVLVGFFSLIGGGTVTNLNLVDVDIQGFENVGGLAGGSFNGMITNVSVSGIVRGEYFVGGALGASAGDLLDSYSTVDVTGHEYVGGLAGRNGMNIRNCFATGSVTGENYVGGLAGENLFEVVDALILRGNISECYATGTVLSDSINVGGLLGFNTGMIESSYWDVETTGQRESFGSGEDFGLFTSEFANADNFEGWNFQEDWVIALKSIIDANPRPYLISQIETKELVFSVNDELGGSVDLSSGLYVLGEVIEVEADTEENYYFKEWRINGAYYSAENPLEYEVLENAMIEAVFKLDTFEISTEANIGGKIMPSNPVLEYGDDQVFQFVPQEGYYIEDVVVDGESYGSIQRFTFVNVDADGDIEVTFRPFSRELNTIETVGSVGGTIMPSNPTVEYGDTLEIRFVPEDGYIVSNVVLDGDSLGAISSYMFLDVESSQKLQVEFSKVQLTVDVNQNEGGDVEVSETSFEYGGDVEFILKPNSSYSIRSVSINGMSIVNDLKMEENGSFSYELSDVTDNLSLSVIFEKALGLSDINEVNAYPNPVSTVLTISNLSPNQNIEILNVLGKVVMFGDSGNGGDVKVDVKNLKSGTYILRVDGKKAIKVLKQ</sequence>
<dbReference type="NCBIfam" id="TIGR04183">
    <property type="entry name" value="Por_Secre_tail"/>
    <property type="match status" value="1"/>
</dbReference>
<dbReference type="Pfam" id="PF18962">
    <property type="entry name" value="Por_Secre_tail"/>
    <property type="match status" value="1"/>
</dbReference>
<gene>
    <name evidence="5" type="ORF">HNQ88_001300</name>
</gene>
<dbReference type="EMBL" id="JAVDQD010000001">
    <property type="protein sequence ID" value="MDR6238324.1"/>
    <property type="molecule type" value="Genomic_DNA"/>
</dbReference>
<feature type="domain" description="Secretion system C-terminal sorting" evidence="3">
    <location>
        <begin position="667"/>
        <end position="729"/>
    </location>
</feature>
<proteinExistence type="predicted"/>
<keyword evidence="1" id="KW-0732">Signal</keyword>
<organism evidence="5 6">
    <name type="scientific">Aureibacter tunicatorum</name>
    <dbReference type="NCBI Taxonomy" id="866807"/>
    <lineage>
        <taxon>Bacteria</taxon>
        <taxon>Pseudomonadati</taxon>
        <taxon>Bacteroidota</taxon>
        <taxon>Cytophagia</taxon>
        <taxon>Cytophagales</taxon>
        <taxon>Persicobacteraceae</taxon>
        <taxon>Aureibacter</taxon>
    </lineage>
</organism>
<keyword evidence="5" id="KW-0540">Nuclease</keyword>
<protein>
    <submittedName>
        <fullName evidence="5">Holliday junction resolvase-like endonuclease</fullName>
    </submittedName>
</protein>
<keyword evidence="6" id="KW-1185">Reference proteome</keyword>